<dbReference type="GO" id="GO:0005829">
    <property type="term" value="C:cytosol"/>
    <property type="evidence" value="ECO:0007669"/>
    <property type="project" value="TreeGrafter"/>
</dbReference>
<dbReference type="CDD" id="cd12168">
    <property type="entry name" value="Mand_dh_like"/>
    <property type="match status" value="1"/>
</dbReference>
<keyword evidence="3" id="KW-0520">NAD</keyword>
<dbReference type="InterPro" id="IPR050223">
    <property type="entry name" value="D-isomer_2-hydroxyacid_DH"/>
</dbReference>
<evidence type="ECO:0008006" key="9">
    <source>
        <dbReference type="Google" id="ProtNLM"/>
    </source>
</evidence>
<reference evidence="7" key="1">
    <citation type="submission" date="2015-01" db="EMBL/GenBank/DDBJ databases">
        <title>The Genome Sequence of Cladophialophora bantiana CBS 173.52.</title>
        <authorList>
            <consortium name="The Broad Institute Genomics Platform"/>
            <person name="Cuomo C."/>
            <person name="de Hoog S."/>
            <person name="Gorbushina A."/>
            <person name="Stielow B."/>
            <person name="Teixiera M."/>
            <person name="Abouelleil A."/>
            <person name="Chapman S.B."/>
            <person name="Priest M."/>
            <person name="Young S.K."/>
            <person name="Wortman J."/>
            <person name="Nusbaum C."/>
            <person name="Birren B."/>
        </authorList>
    </citation>
    <scope>NUCLEOTIDE SEQUENCE [LARGE SCALE GENOMIC DNA]</scope>
    <source>
        <strain evidence="7">CBS 173.52</strain>
    </source>
</reference>
<dbReference type="Pfam" id="PF00389">
    <property type="entry name" value="2-Hacid_dh"/>
    <property type="match status" value="1"/>
</dbReference>
<organism evidence="7 8">
    <name type="scientific">Cladophialophora bantiana (strain ATCC 10958 / CBS 173.52 / CDC B-1940 / NIH 8579)</name>
    <name type="common">Xylohypha bantiana</name>
    <dbReference type="NCBI Taxonomy" id="1442370"/>
    <lineage>
        <taxon>Eukaryota</taxon>
        <taxon>Fungi</taxon>
        <taxon>Dikarya</taxon>
        <taxon>Ascomycota</taxon>
        <taxon>Pezizomycotina</taxon>
        <taxon>Eurotiomycetes</taxon>
        <taxon>Chaetothyriomycetidae</taxon>
        <taxon>Chaetothyriales</taxon>
        <taxon>Herpotrichiellaceae</taxon>
        <taxon>Cladophialophora</taxon>
    </lineage>
</organism>
<dbReference type="InterPro" id="IPR006139">
    <property type="entry name" value="D-isomer_2_OHA_DH_cat_dom"/>
</dbReference>
<evidence type="ECO:0000313" key="8">
    <source>
        <dbReference type="Proteomes" id="UP000053789"/>
    </source>
</evidence>
<dbReference type="HOGENOM" id="CLU_019796_1_2_1"/>
<dbReference type="SUPFAM" id="SSF51735">
    <property type="entry name" value="NAD(P)-binding Rossmann-fold domains"/>
    <property type="match status" value="1"/>
</dbReference>
<dbReference type="Proteomes" id="UP000053789">
    <property type="component" value="Unassembled WGS sequence"/>
</dbReference>
<dbReference type="GO" id="GO:0016618">
    <property type="term" value="F:hydroxypyruvate reductase [NAD(P)H] activity"/>
    <property type="evidence" value="ECO:0007669"/>
    <property type="project" value="TreeGrafter"/>
</dbReference>
<evidence type="ECO:0000259" key="5">
    <source>
        <dbReference type="Pfam" id="PF00389"/>
    </source>
</evidence>
<dbReference type="SUPFAM" id="SSF52283">
    <property type="entry name" value="Formate/glycerate dehydrogenase catalytic domain-like"/>
    <property type="match status" value="1"/>
</dbReference>
<evidence type="ECO:0000259" key="6">
    <source>
        <dbReference type="Pfam" id="PF02826"/>
    </source>
</evidence>
<comment type="similarity">
    <text evidence="1 4">Belongs to the D-isomer specific 2-hydroxyacid dehydrogenase family.</text>
</comment>
<dbReference type="EMBL" id="KN846994">
    <property type="protein sequence ID" value="KIW90098.1"/>
    <property type="molecule type" value="Genomic_DNA"/>
</dbReference>
<dbReference type="InterPro" id="IPR036291">
    <property type="entry name" value="NAD(P)-bd_dom_sf"/>
</dbReference>
<dbReference type="GO" id="GO:0051287">
    <property type="term" value="F:NAD binding"/>
    <property type="evidence" value="ECO:0007669"/>
    <property type="project" value="InterPro"/>
</dbReference>
<proteinExistence type="inferred from homology"/>
<dbReference type="InterPro" id="IPR006140">
    <property type="entry name" value="D-isomer_DH_NAD-bd"/>
</dbReference>
<dbReference type="FunFam" id="3.40.50.720:FF:000282">
    <property type="entry name" value="Glyoxylate reductase protein"/>
    <property type="match status" value="1"/>
</dbReference>
<sequence length="335" mass="36852">MSKPTVLLIGGLAHINKEWEGLGSKYNLKEFRKGTREQFLSNCKAGQYDDVVALYRSNQSTSETGLFDQELVSVLPRSLRYICHNGAGYDNIDVDACTQRGLRISSTPIAVDDATADVGIFLMLGALRLAWVPLVAIREGQWRGKAQLGHDPKGKVLGILGMGGIGRAMAHRARAFGMKIAYHNRTRLPKELEGDATYLSFDQLLAQSDVLSLNLSLNAKTRHIISAPEFAKMKDGVVIVNTARGALINEKDLVAALESGKVFSAGLDVFEEEPKVEERLLKNERVFIVPHIGTSTYETQREMELLVLRNLENAVDQGSLLTPIAEQKGKLNGHL</sequence>
<dbReference type="Pfam" id="PF02826">
    <property type="entry name" value="2-Hacid_dh_C"/>
    <property type="match status" value="1"/>
</dbReference>
<evidence type="ECO:0000256" key="1">
    <source>
        <dbReference type="ARBA" id="ARBA00005854"/>
    </source>
</evidence>
<dbReference type="InterPro" id="IPR029753">
    <property type="entry name" value="D-isomer_DH_CS"/>
</dbReference>
<evidence type="ECO:0000256" key="4">
    <source>
        <dbReference type="RuleBase" id="RU003719"/>
    </source>
</evidence>
<keyword evidence="2 4" id="KW-0560">Oxidoreductase</keyword>
<dbReference type="GeneID" id="27702457"/>
<dbReference type="Gene3D" id="3.40.50.720">
    <property type="entry name" value="NAD(P)-binding Rossmann-like Domain"/>
    <property type="match status" value="2"/>
</dbReference>
<dbReference type="PROSITE" id="PS00671">
    <property type="entry name" value="D_2_HYDROXYACID_DH_3"/>
    <property type="match status" value="1"/>
</dbReference>
<dbReference type="VEuPathDB" id="FungiDB:Z519_09529"/>
<evidence type="ECO:0000256" key="2">
    <source>
        <dbReference type="ARBA" id="ARBA00023002"/>
    </source>
</evidence>
<accession>A0A0D2HA43</accession>
<keyword evidence="8" id="KW-1185">Reference proteome</keyword>
<evidence type="ECO:0000256" key="3">
    <source>
        <dbReference type="ARBA" id="ARBA00023027"/>
    </source>
</evidence>
<dbReference type="RefSeq" id="XP_016616767.1">
    <property type="nucleotide sequence ID" value="XM_016767251.1"/>
</dbReference>
<protein>
    <recommendedName>
        <fullName evidence="9">D-3-phosphoglycerate dehydrogenase</fullName>
    </recommendedName>
</protein>
<feature type="domain" description="D-isomer specific 2-hydroxyacid dehydrogenase NAD-binding" evidence="6">
    <location>
        <begin position="122"/>
        <end position="293"/>
    </location>
</feature>
<gene>
    <name evidence="7" type="ORF">Z519_09529</name>
</gene>
<dbReference type="GO" id="GO:0030267">
    <property type="term" value="F:glyoxylate reductase (NADPH) activity"/>
    <property type="evidence" value="ECO:0007669"/>
    <property type="project" value="TreeGrafter"/>
</dbReference>
<feature type="domain" description="D-isomer specific 2-hydroxyacid dehydrogenase catalytic" evidence="5">
    <location>
        <begin position="67"/>
        <end position="323"/>
    </location>
</feature>
<dbReference type="OrthoDB" id="9991913at2759"/>
<dbReference type="AlphaFoldDB" id="A0A0D2HA43"/>
<evidence type="ECO:0000313" key="7">
    <source>
        <dbReference type="EMBL" id="KIW90098.1"/>
    </source>
</evidence>
<dbReference type="PANTHER" id="PTHR10996:SF257">
    <property type="entry name" value="GLYOXYLATE REDUCTASE 1"/>
    <property type="match status" value="1"/>
</dbReference>
<dbReference type="PANTHER" id="PTHR10996">
    <property type="entry name" value="2-HYDROXYACID DEHYDROGENASE-RELATED"/>
    <property type="match status" value="1"/>
</dbReference>
<name>A0A0D2HA43_CLAB1</name>